<dbReference type="Pfam" id="PF07336">
    <property type="entry name" value="ABATE"/>
    <property type="match status" value="1"/>
</dbReference>
<keyword evidence="3" id="KW-1185">Reference proteome</keyword>
<dbReference type="PANTHER" id="PTHR35525">
    <property type="entry name" value="BLL6575 PROTEIN"/>
    <property type="match status" value="1"/>
</dbReference>
<dbReference type="AlphaFoldDB" id="A0A542DPU6"/>
<reference evidence="2 3" key="1">
    <citation type="submission" date="2019-06" db="EMBL/GenBank/DDBJ databases">
        <title>Sequencing the genomes of 1000 actinobacteria strains.</title>
        <authorList>
            <person name="Klenk H.-P."/>
        </authorList>
    </citation>
    <scope>NUCLEOTIDE SEQUENCE [LARGE SCALE GENOMIC DNA]</scope>
    <source>
        <strain evidence="2 3">DSM 45679</strain>
    </source>
</reference>
<dbReference type="SUPFAM" id="SSF160904">
    <property type="entry name" value="Jann2411-like"/>
    <property type="match status" value="1"/>
</dbReference>
<organism evidence="2 3">
    <name type="scientific">Amycolatopsis cihanbeyliensis</name>
    <dbReference type="NCBI Taxonomy" id="1128664"/>
    <lineage>
        <taxon>Bacteria</taxon>
        <taxon>Bacillati</taxon>
        <taxon>Actinomycetota</taxon>
        <taxon>Actinomycetes</taxon>
        <taxon>Pseudonocardiales</taxon>
        <taxon>Pseudonocardiaceae</taxon>
        <taxon>Amycolatopsis</taxon>
    </lineage>
</organism>
<dbReference type="InterPro" id="IPR023286">
    <property type="entry name" value="ABATE_dom_sf"/>
</dbReference>
<accession>A0A542DPU6</accession>
<evidence type="ECO:0000259" key="1">
    <source>
        <dbReference type="Pfam" id="PF11706"/>
    </source>
</evidence>
<evidence type="ECO:0000313" key="3">
    <source>
        <dbReference type="Proteomes" id="UP000320876"/>
    </source>
</evidence>
<proteinExistence type="predicted"/>
<feature type="domain" description="Zinc finger CGNR" evidence="1">
    <location>
        <begin position="145"/>
        <end position="186"/>
    </location>
</feature>
<dbReference type="OrthoDB" id="3211108at2"/>
<dbReference type="EMBL" id="VFML01000001">
    <property type="protein sequence ID" value="TQJ05128.1"/>
    <property type="molecule type" value="Genomic_DNA"/>
</dbReference>
<name>A0A542DPU6_AMYCI</name>
<gene>
    <name evidence="2" type="ORF">FB471_4952</name>
</gene>
<dbReference type="InterPro" id="IPR010852">
    <property type="entry name" value="ABATE"/>
</dbReference>
<evidence type="ECO:0000313" key="2">
    <source>
        <dbReference type="EMBL" id="TQJ05128.1"/>
    </source>
</evidence>
<sequence>MPRMKGQPGNRAEAPGRLALVQSFVNSVNVEFGPDEFATAEGFRRWLARNELVSRSVEPEELDRTDAIALREAMRALLRENNDAPADPRARRTVRHIARNCPMVVRFAGETGDPELGPAQPDVRGALGTVLAHMMGAVHDGSWQRLKACQEHRCAWAFYDRSRNRASRWCSMSVCGARAKMRVYRQARRAEAGS</sequence>
<dbReference type="Gene3D" id="1.10.3300.10">
    <property type="entry name" value="Jann2411-like domain"/>
    <property type="match status" value="1"/>
</dbReference>
<dbReference type="InterPro" id="IPR021005">
    <property type="entry name" value="Znf_CGNR"/>
</dbReference>
<dbReference type="Pfam" id="PF11706">
    <property type="entry name" value="zf-CGNR"/>
    <property type="match status" value="1"/>
</dbReference>
<comment type="caution">
    <text evidence="2">The sequence shown here is derived from an EMBL/GenBank/DDBJ whole genome shotgun (WGS) entry which is preliminary data.</text>
</comment>
<dbReference type="Proteomes" id="UP000320876">
    <property type="component" value="Unassembled WGS sequence"/>
</dbReference>
<protein>
    <submittedName>
        <fullName evidence="2">Putative stress-induced transcription regulator</fullName>
    </submittedName>
</protein>
<dbReference type="PANTHER" id="PTHR35525:SF3">
    <property type="entry name" value="BLL6575 PROTEIN"/>
    <property type="match status" value="1"/>
</dbReference>